<dbReference type="OrthoDB" id="293823at2759"/>
<accession>A0A1E3QQZ4</accession>
<dbReference type="GO" id="GO:0030015">
    <property type="term" value="C:CCR4-NOT core complex"/>
    <property type="evidence" value="ECO:0007669"/>
    <property type="project" value="UniProtKB-ARBA"/>
</dbReference>
<evidence type="ECO:0000313" key="4">
    <source>
        <dbReference type="Proteomes" id="UP000094336"/>
    </source>
</evidence>
<protein>
    <recommendedName>
        <fullName evidence="2">NOT2/NOT3/NOT5 C-terminal domain-containing protein</fullName>
    </recommendedName>
</protein>
<keyword evidence="4" id="KW-1185">Reference proteome</keyword>
<evidence type="ECO:0000313" key="3">
    <source>
        <dbReference type="EMBL" id="ODQ80070.1"/>
    </source>
</evidence>
<evidence type="ECO:0000259" key="2">
    <source>
        <dbReference type="Pfam" id="PF04153"/>
    </source>
</evidence>
<dbReference type="Gene3D" id="2.30.30.1020">
    <property type="entry name" value="CCR4-NOT complex subunit 2/3/5, C-terminal domain"/>
    <property type="match status" value="1"/>
</dbReference>
<feature type="domain" description="NOT2/NOT3/NOT5 C-terminal" evidence="2">
    <location>
        <begin position="337"/>
        <end position="411"/>
    </location>
</feature>
<dbReference type="InterPro" id="IPR007282">
    <property type="entry name" value="NOT2/3/5_C"/>
</dbReference>
<dbReference type="EMBL" id="KV454431">
    <property type="protein sequence ID" value="ODQ80070.1"/>
    <property type="molecule type" value="Genomic_DNA"/>
</dbReference>
<evidence type="ECO:0000256" key="1">
    <source>
        <dbReference type="SAM" id="MobiDB-lite"/>
    </source>
</evidence>
<reference evidence="4" key="1">
    <citation type="submission" date="2016-05" db="EMBL/GenBank/DDBJ databases">
        <title>Comparative genomics of biotechnologically important yeasts.</title>
        <authorList>
            <consortium name="DOE Joint Genome Institute"/>
            <person name="Riley R."/>
            <person name="Haridas S."/>
            <person name="Wolfe K.H."/>
            <person name="Lopes M.R."/>
            <person name="Hittinger C.T."/>
            <person name="Goker M."/>
            <person name="Salamov A."/>
            <person name="Wisecaver J."/>
            <person name="Long T.M."/>
            <person name="Aerts A.L."/>
            <person name="Barry K."/>
            <person name="Choi C."/>
            <person name="Clum A."/>
            <person name="Coughlan A.Y."/>
            <person name="Deshpande S."/>
            <person name="Douglass A.P."/>
            <person name="Hanson S.J."/>
            <person name="Klenk H.-P."/>
            <person name="Labutti K."/>
            <person name="Lapidus A."/>
            <person name="Lindquist E."/>
            <person name="Lipzen A."/>
            <person name="Meier-Kolthoff J.P."/>
            <person name="Ohm R.A."/>
            <person name="Otillar R.P."/>
            <person name="Pangilinan J."/>
            <person name="Peng Y."/>
            <person name="Rokas A."/>
            <person name="Rosa C.A."/>
            <person name="Scheuner C."/>
            <person name="Sibirny A.A."/>
            <person name="Slot J.C."/>
            <person name="Stielow J.B."/>
            <person name="Sun H."/>
            <person name="Kurtzman C.P."/>
            <person name="Blackwell M."/>
            <person name="Grigoriev I.V."/>
            <person name="Jeffries T.W."/>
        </authorList>
    </citation>
    <scope>NUCLEOTIDE SEQUENCE [LARGE SCALE GENOMIC DNA]</scope>
    <source>
        <strain evidence="4">NRRL Y-12698</strain>
    </source>
</reference>
<name>A0A1E3QQZ4_9ASCO</name>
<dbReference type="GO" id="GO:0000289">
    <property type="term" value="P:nuclear-transcribed mRNA poly(A) tail shortening"/>
    <property type="evidence" value="ECO:0007669"/>
    <property type="project" value="UniProtKB-ARBA"/>
</dbReference>
<sequence>MAFKTLQSDIDLCFASVAAEPAAVLRLLDTQLPGESPDLDLALKTGIQNLETYRDHIKGWHVGSDVKDRLTAEPRANTDSDILKLLKKSRKTQSKILSRRALSYDLAGTELEPEEPETRSAPATHPVPITHPVPAAKPRLALFRPALSPLMGNSLLKPAAAPAKPVLKWATAAAPPAEVLPEVLAPEVLASPVAVPQAFASPVTSPEVLDTPMAVPAPVAHTFVPYQPPVRAAPYDALRLSAPERALCEDPAMARVPPGIQTFLASFVHSSSLLTSPLDHWTHIPYRSAELPAELAYGFLPKADLIPHQHRWNYARGQATNTRLTQFATAPRALEDLVALFYGYYYAVAPVERRVAADCLVQANWTLNNNHTWFQRIGQAQTMPGFEVGNYRMFDVASWNVVERLHFKLEYPKA</sequence>
<organism evidence="3 4">
    <name type="scientific">Babjeviella inositovora NRRL Y-12698</name>
    <dbReference type="NCBI Taxonomy" id="984486"/>
    <lineage>
        <taxon>Eukaryota</taxon>
        <taxon>Fungi</taxon>
        <taxon>Dikarya</taxon>
        <taxon>Ascomycota</taxon>
        <taxon>Saccharomycotina</taxon>
        <taxon>Pichiomycetes</taxon>
        <taxon>Serinales incertae sedis</taxon>
        <taxon>Babjeviella</taxon>
    </lineage>
</organism>
<feature type="region of interest" description="Disordered" evidence="1">
    <location>
        <begin position="107"/>
        <end position="131"/>
    </location>
</feature>
<dbReference type="RefSeq" id="XP_018985398.1">
    <property type="nucleotide sequence ID" value="XM_019132763.1"/>
</dbReference>
<dbReference type="STRING" id="984486.A0A1E3QQZ4"/>
<proteinExistence type="predicted"/>
<dbReference type="Proteomes" id="UP000094336">
    <property type="component" value="Unassembled WGS sequence"/>
</dbReference>
<dbReference type="Pfam" id="PF04153">
    <property type="entry name" value="NOT2_3_5_C"/>
    <property type="match status" value="1"/>
</dbReference>
<dbReference type="GeneID" id="30150616"/>
<dbReference type="AlphaFoldDB" id="A0A1E3QQZ4"/>
<dbReference type="InterPro" id="IPR038635">
    <property type="entry name" value="CCR4-NOT_su2/3/5_C_sf"/>
</dbReference>
<gene>
    <name evidence="3" type="ORF">BABINDRAFT_8241</name>
</gene>
<dbReference type="GO" id="GO:0006355">
    <property type="term" value="P:regulation of DNA-templated transcription"/>
    <property type="evidence" value="ECO:0007669"/>
    <property type="project" value="InterPro"/>
</dbReference>